<dbReference type="SUPFAM" id="SSF54427">
    <property type="entry name" value="NTF2-like"/>
    <property type="match status" value="1"/>
</dbReference>
<dbReference type="Proteomes" id="UP000526501">
    <property type="component" value="Unassembled WGS sequence"/>
</dbReference>
<sequence>MSEVKKRIPTERESSLCPCKSQLNYRICCQPIHHGKKKPETAEQLMRARYSAYFFRKVDFLVETTHPDTRDPGLRKELEENINDANWSFLTILNVSQGGPKDKRGKVEFIAEYFHKGEPYELHELSRFKRHKGNWKYLDGKGSTTQ</sequence>
<dbReference type="RefSeq" id="WP_185659239.1">
    <property type="nucleotide sequence ID" value="NZ_CAWPOO010000006.1"/>
</dbReference>
<evidence type="ECO:0000313" key="3">
    <source>
        <dbReference type="Proteomes" id="UP000526501"/>
    </source>
</evidence>
<evidence type="ECO:0000313" key="2">
    <source>
        <dbReference type="EMBL" id="MBC2605357.1"/>
    </source>
</evidence>
<dbReference type="EMBL" id="JACHVC010000006">
    <property type="protein sequence ID" value="MBC2605357.1"/>
    <property type="molecule type" value="Genomic_DNA"/>
</dbReference>
<dbReference type="InterPro" id="IPR032710">
    <property type="entry name" value="NTF2-like_dom_sf"/>
</dbReference>
<dbReference type="Pfam" id="PF17775">
    <property type="entry name" value="YchJ_M-like"/>
    <property type="match status" value="1"/>
</dbReference>
<keyword evidence="3" id="KW-1185">Reference proteome</keyword>
<organism evidence="2 3">
    <name type="scientific">Pelagicoccus albus</name>
    <dbReference type="NCBI Taxonomy" id="415222"/>
    <lineage>
        <taxon>Bacteria</taxon>
        <taxon>Pseudomonadati</taxon>
        <taxon>Verrucomicrobiota</taxon>
        <taxon>Opitutia</taxon>
        <taxon>Puniceicoccales</taxon>
        <taxon>Pelagicoccaceae</taxon>
        <taxon>Pelagicoccus</taxon>
    </lineage>
</organism>
<reference evidence="2 3" key="1">
    <citation type="submission" date="2020-07" db="EMBL/GenBank/DDBJ databases">
        <authorList>
            <person name="Feng X."/>
        </authorList>
    </citation>
    <scope>NUCLEOTIDE SEQUENCE [LARGE SCALE GENOMIC DNA]</scope>
    <source>
        <strain evidence="2 3">JCM23202</strain>
    </source>
</reference>
<comment type="caution">
    <text evidence="2">The sequence shown here is derived from an EMBL/GenBank/DDBJ whole genome shotgun (WGS) entry which is preliminary data.</text>
</comment>
<accession>A0A7X1B4F8</accession>
<dbReference type="PANTHER" id="PTHR33747:SF1">
    <property type="entry name" value="ADENYLATE CYCLASE-ASSOCIATED CAP C-TERMINAL DOMAIN-CONTAINING PROTEIN"/>
    <property type="match status" value="1"/>
</dbReference>
<evidence type="ECO:0000259" key="1">
    <source>
        <dbReference type="Pfam" id="PF17775"/>
    </source>
</evidence>
<dbReference type="Gene3D" id="3.10.450.50">
    <property type="match status" value="1"/>
</dbReference>
<protein>
    <submittedName>
        <fullName evidence="2">SecC motif-containing protein</fullName>
    </submittedName>
</protein>
<dbReference type="PANTHER" id="PTHR33747">
    <property type="entry name" value="UPF0225 PROTEIN SCO1677"/>
    <property type="match status" value="1"/>
</dbReference>
<proteinExistence type="predicted"/>
<dbReference type="AlphaFoldDB" id="A0A7X1B4F8"/>
<dbReference type="InterPro" id="IPR048469">
    <property type="entry name" value="YchJ-like_M"/>
</dbReference>
<gene>
    <name evidence="2" type="ORF">H5P27_04790</name>
</gene>
<feature type="domain" description="YchJ-like middle NTF2-like" evidence="1">
    <location>
        <begin position="41"/>
        <end position="140"/>
    </location>
</feature>
<name>A0A7X1B4F8_9BACT</name>